<feature type="region of interest" description="Disordered" evidence="1">
    <location>
        <begin position="20"/>
        <end position="42"/>
    </location>
</feature>
<evidence type="ECO:0000313" key="3">
    <source>
        <dbReference type="EMBL" id="CAA9211819.1"/>
    </source>
</evidence>
<accession>A0A6J4H3E7</accession>
<dbReference type="CDD" id="cd13399">
    <property type="entry name" value="Slt35-like"/>
    <property type="match status" value="1"/>
</dbReference>
<dbReference type="SUPFAM" id="SSF53955">
    <property type="entry name" value="Lysozyme-like"/>
    <property type="match status" value="1"/>
</dbReference>
<protein>
    <submittedName>
        <fullName evidence="3">GH23</fullName>
    </submittedName>
</protein>
<dbReference type="EMBL" id="CADCTB010000010">
    <property type="protein sequence ID" value="CAA9211819.1"/>
    <property type="molecule type" value="Genomic_DNA"/>
</dbReference>
<dbReference type="InterPro" id="IPR008258">
    <property type="entry name" value="Transglycosylase_SLT_dom_1"/>
</dbReference>
<evidence type="ECO:0000259" key="2">
    <source>
        <dbReference type="Pfam" id="PF01464"/>
    </source>
</evidence>
<dbReference type="Pfam" id="PF01464">
    <property type="entry name" value="SLT"/>
    <property type="match status" value="1"/>
</dbReference>
<organism evidence="3">
    <name type="scientific">uncultured Acidimicrobiales bacterium</name>
    <dbReference type="NCBI Taxonomy" id="310071"/>
    <lineage>
        <taxon>Bacteria</taxon>
        <taxon>Bacillati</taxon>
        <taxon>Actinomycetota</taxon>
        <taxon>Acidimicrobiia</taxon>
        <taxon>Acidimicrobiales</taxon>
        <taxon>environmental samples</taxon>
    </lineage>
</organism>
<name>A0A6J4H3E7_9ACTN</name>
<evidence type="ECO:0000256" key="1">
    <source>
        <dbReference type="SAM" id="MobiDB-lite"/>
    </source>
</evidence>
<dbReference type="InterPro" id="IPR023346">
    <property type="entry name" value="Lysozyme-like_dom_sf"/>
</dbReference>
<dbReference type="Gene3D" id="1.10.530.10">
    <property type="match status" value="1"/>
</dbReference>
<proteinExistence type="predicted"/>
<dbReference type="AlphaFoldDB" id="A0A6J4H3E7"/>
<gene>
    <name evidence="3" type="ORF">AVDCRST_MAG10-159</name>
</gene>
<feature type="domain" description="Transglycosylase SLT" evidence="2">
    <location>
        <begin position="169"/>
        <end position="258"/>
    </location>
</feature>
<reference evidence="3" key="1">
    <citation type="submission" date="2020-02" db="EMBL/GenBank/DDBJ databases">
        <authorList>
            <person name="Meier V. D."/>
        </authorList>
    </citation>
    <scope>NUCLEOTIDE SEQUENCE</scope>
    <source>
        <strain evidence="3">AVDCRST_MAG10</strain>
    </source>
</reference>
<sequence length="297" mass="31688">MDRRARWFIAVALGVTGACGPTGGDRSAGSPRAARESSGASTTIVVTSTTVAGPPVAADTPAGLAVQITEAERAIREPSTPVARLARAGHSQQVVYGRLSVREEWQAEVLALVPPDIQPIVDANVRAATDLARQAAADVAAHGGASTELPDWRIVTPPPPGELLAEYRSAESATGVPWQYLAAIHFVETRMGRIRGNSVAGAQGPMQFIPSTWDTYGNGGDINNTHDAIHAAARMLRNNGAPSDMASALYSYNPSNRYVRAVSVYAEQIRTDERAYLGYYHWQVYYGSRLLPEGFGS</sequence>
<dbReference type="PROSITE" id="PS51257">
    <property type="entry name" value="PROKAR_LIPOPROTEIN"/>
    <property type="match status" value="1"/>
</dbReference>